<dbReference type="Gene3D" id="2.40.70.10">
    <property type="entry name" value="Acid Proteases"/>
    <property type="match status" value="1"/>
</dbReference>
<keyword evidence="2" id="KW-1185">Reference proteome</keyword>
<dbReference type="EMBL" id="ML211732">
    <property type="protein sequence ID" value="TFK80649.1"/>
    <property type="molecule type" value="Genomic_DNA"/>
</dbReference>
<evidence type="ECO:0008006" key="3">
    <source>
        <dbReference type="Google" id="ProtNLM"/>
    </source>
</evidence>
<organism evidence="1 2">
    <name type="scientific">Polyporus arcularius HHB13444</name>
    <dbReference type="NCBI Taxonomy" id="1314778"/>
    <lineage>
        <taxon>Eukaryota</taxon>
        <taxon>Fungi</taxon>
        <taxon>Dikarya</taxon>
        <taxon>Basidiomycota</taxon>
        <taxon>Agaricomycotina</taxon>
        <taxon>Agaricomycetes</taxon>
        <taxon>Polyporales</taxon>
        <taxon>Polyporaceae</taxon>
        <taxon>Polyporus</taxon>
    </lineage>
</organism>
<sequence>MRPKDASRMLPVPLVVEVMVNDKPVRALLDIGCMADFISTTITDQLKVKTEVLESPLPVYLAVQGSRLKINRVAEVNFKYQVIDCSCRFDVVNVDNYDMILGTPFLFQHQVAIGLNPTHISIGSVEPKDIEGEDTTVILSAAATVLTDTLERLREQLCGKAEDLCQDGARAELPLRRAINHTIPLIDENKVYSWRPSRCPDPLRPLWQEKRNMYLESEQWRMAS</sequence>
<reference evidence="1 2" key="1">
    <citation type="journal article" date="2019" name="Nat. Ecol. Evol.">
        <title>Megaphylogeny resolves global patterns of mushroom evolution.</title>
        <authorList>
            <person name="Varga T."/>
            <person name="Krizsan K."/>
            <person name="Foldi C."/>
            <person name="Dima B."/>
            <person name="Sanchez-Garcia M."/>
            <person name="Sanchez-Ramirez S."/>
            <person name="Szollosi G.J."/>
            <person name="Szarkandi J.G."/>
            <person name="Papp V."/>
            <person name="Albert L."/>
            <person name="Andreopoulos W."/>
            <person name="Angelini C."/>
            <person name="Antonin V."/>
            <person name="Barry K.W."/>
            <person name="Bougher N.L."/>
            <person name="Buchanan P."/>
            <person name="Buyck B."/>
            <person name="Bense V."/>
            <person name="Catcheside P."/>
            <person name="Chovatia M."/>
            <person name="Cooper J."/>
            <person name="Damon W."/>
            <person name="Desjardin D."/>
            <person name="Finy P."/>
            <person name="Geml J."/>
            <person name="Haridas S."/>
            <person name="Hughes K."/>
            <person name="Justo A."/>
            <person name="Karasinski D."/>
            <person name="Kautmanova I."/>
            <person name="Kiss B."/>
            <person name="Kocsube S."/>
            <person name="Kotiranta H."/>
            <person name="LaButti K.M."/>
            <person name="Lechner B.E."/>
            <person name="Liimatainen K."/>
            <person name="Lipzen A."/>
            <person name="Lukacs Z."/>
            <person name="Mihaltcheva S."/>
            <person name="Morgado L.N."/>
            <person name="Niskanen T."/>
            <person name="Noordeloos M.E."/>
            <person name="Ohm R.A."/>
            <person name="Ortiz-Santana B."/>
            <person name="Ovrebo C."/>
            <person name="Racz N."/>
            <person name="Riley R."/>
            <person name="Savchenko A."/>
            <person name="Shiryaev A."/>
            <person name="Soop K."/>
            <person name="Spirin V."/>
            <person name="Szebenyi C."/>
            <person name="Tomsovsky M."/>
            <person name="Tulloss R.E."/>
            <person name="Uehling J."/>
            <person name="Grigoriev I.V."/>
            <person name="Vagvolgyi C."/>
            <person name="Papp T."/>
            <person name="Martin F.M."/>
            <person name="Miettinen O."/>
            <person name="Hibbett D.S."/>
            <person name="Nagy L.G."/>
        </authorList>
    </citation>
    <scope>NUCLEOTIDE SEQUENCE [LARGE SCALE GENOMIC DNA]</scope>
    <source>
        <strain evidence="1 2">HHB13444</strain>
    </source>
</reference>
<proteinExistence type="predicted"/>
<evidence type="ECO:0000313" key="2">
    <source>
        <dbReference type="Proteomes" id="UP000308197"/>
    </source>
</evidence>
<evidence type="ECO:0000313" key="1">
    <source>
        <dbReference type="EMBL" id="TFK80649.1"/>
    </source>
</evidence>
<dbReference type="CDD" id="cd00303">
    <property type="entry name" value="retropepsin_like"/>
    <property type="match status" value="1"/>
</dbReference>
<dbReference type="Pfam" id="PF08284">
    <property type="entry name" value="RVP_2"/>
    <property type="match status" value="1"/>
</dbReference>
<dbReference type="SUPFAM" id="SSF50630">
    <property type="entry name" value="Acid proteases"/>
    <property type="match status" value="1"/>
</dbReference>
<dbReference type="InterPro" id="IPR021109">
    <property type="entry name" value="Peptidase_aspartic_dom_sf"/>
</dbReference>
<dbReference type="STRING" id="1314778.A0A5C3NV31"/>
<dbReference type="Proteomes" id="UP000308197">
    <property type="component" value="Unassembled WGS sequence"/>
</dbReference>
<name>A0A5C3NV31_9APHY</name>
<accession>A0A5C3NV31</accession>
<protein>
    <recommendedName>
        <fullName evidence="3">Aspartic peptidase DDI1-type domain-containing protein</fullName>
    </recommendedName>
</protein>
<dbReference type="InParanoid" id="A0A5C3NV31"/>
<dbReference type="AlphaFoldDB" id="A0A5C3NV31"/>
<gene>
    <name evidence="1" type="ORF">K466DRAFT_503537</name>
</gene>